<keyword evidence="3" id="KW-0238">DNA-binding</keyword>
<accession>A0A4Z0HEH9</accession>
<proteinExistence type="inferred from homology"/>
<dbReference type="EMBL" id="SRID01000070">
    <property type="protein sequence ID" value="TGB13115.1"/>
    <property type="molecule type" value="Genomic_DNA"/>
</dbReference>
<protein>
    <submittedName>
        <fullName evidence="6">LysR family transcriptional regulator</fullName>
    </submittedName>
</protein>
<evidence type="ECO:0000256" key="1">
    <source>
        <dbReference type="ARBA" id="ARBA00009437"/>
    </source>
</evidence>
<keyword evidence="7" id="KW-1185">Reference proteome</keyword>
<evidence type="ECO:0000256" key="4">
    <source>
        <dbReference type="ARBA" id="ARBA00023163"/>
    </source>
</evidence>
<dbReference type="PANTHER" id="PTHR30346:SF28">
    <property type="entry name" value="HTH-TYPE TRANSCRIPTIONAL REGULATOR CYNR"/>
    <property type="match status" value="1"/>
</dbReference>
<dbReference type="OrthoDB" id="3449785at2"/>
<dbReference type="InterPro" id="IPR036388">
    <property type="entry name" value="WH-like_DNA-bd_sf"/>
</dbReference>
<dbReference type="Gene3D" id="1.10.10.10">
    <property type="entry name" value="Winged helix-like DNA-binding domain superfamily/Winged helix DNA-binding domain"/>
    <property type="match status" value="1"/>
</dbReference>
<dbReference type="AlphaFoldDB" id="A0A4Z0HEH9"/>
<organism evidence="6 7">
    <name type="scientific">Streptomyces palmae</name>
    <dbReference type="NCBI Taxonomy" id="1701085"/>
    <lineage>
        <taxon>Bacteria</taxon>
        <taxon>Bacillati</taxon>
        <taxon>Actinomycetota</taxon>
        <taxon>Actinomycetes</taxon>
        <taxon>Kitasatosporales</taxon>
        <taxon>Streptomycetaceae</taxon>
        <taxon>Streptomyces</taxon>
    </lineage>
</organism>
<comment type="caution">
    <text evidence="6">The sequence shown here is derived from an EMBL/GenBank/DDBJ whole genome shotgun (WGS) entry which is preliminary data.</text>
</comment>
<dbReference type="InterPro" id="IPR000847">
    <property type="entry name" value="LysR_HTH_N"/>
</dbReference>
<dbReference type="Pfam" id="PF00126">
    <property type="entry name" value="HTH_1"/>
    <property type="match status" value="1"/>
</dbReference>
<keyword evidence="2" id="KW-0805">Transcription regulation</keyword>
<evidence type="ECO:0000313" key="7">
    <source>
        <dbReference type="Proteomes" id="UP000297948"/>
    </source>
</evidence>
<evidence type="ECO:0000313" key="6">
    <source>
        <dbReference type="EMBL" id="TGB13115.1"/>
    </source>
</evidence>
<dbReference type="Proteomes" id="UP000297948">
    <property type="component" value="Unassembled WGS sequence"/>
</dbReference>
<dbReference type="SUPFAM" id="SSF46785">
    <property type="entry name" value="Winged helix' DNA-binding domain"/>
    <property type="match status" value="1"/>
</dbReference>
<gene>
    <name evidence="6" type="ORF">E4099_10560</name>
</gene>
<evidence type="ECO:0000256" key="3">
    <source>
        <dbReference type="ARBA" id="ARBA00023125"/>
    </source>
</evidence>
<comment type="similarity">
    <text evidence="1">Belongs to the LysR transcriptional regulatory family.</text>
</comment>
<name>A0A4Z0HEH9_9ACTN</name>
<feature type="domain" description="HTH lysR-type" evidence="5">
    <location>
        <begin position="1"/>
        <end position="65"/>
    </location>
</feature>
<dbReference type="InterPro" id="IPR036390">
    <property type="entry name" value="WH_DNA-bd_sf"/>
</dbReference>
<dbReference type="PANTHER" id="PTHR30346">
    <property type="entry name" value="TRANSCRIPTIONAL DUAL REGULATOR HCAR-RELATED"/>
    <property type="match status" value="1"/>
</dbReference>
<dbReference type="GO" id="GO:0003677">
    <property type="term" value="F:DNA binding"/>
    <property type="evidence" value="ECO:0007669"/>
    <property type="project" value="UniProtKB-KW"/>
</dbReference>
<keyword evidence="4" id="KW-0804">Transcription</keyword>
<dbReference type="GO" id="GO:0003700">
    <property type="term" value="F:DNA-binding transcription factor activity"/>
    <property type="evidence" value="ECO:0007669"/>
    <property type="project" value="InterPro"/>
</dbReference>
<evidence type="ECO:0000256" key="2">
    <source>
        <dbReference type="ARBA" id="ARBA00023015"/>
    </source>
</evidence>
<sequence>MDQLRTLLAVREAGSALGAARMLGRGQSSVQKQLDTMNRTYGELCGEPLVRKRGRGESVLFTATGAALVEVARGTLDGWAEGAERCRRRFGDRLAVGSTRYTLGFLLNAVERVTDAFRSGGVRLTVAHVRTAELLGRLDSHDLDLVCGSTLTTGPGDERLARYEVLEWRRSGLALVTNLSERRLPGPTVAVSELPGLPLAVSSDGLIAGFLRGWFGGRHREELRIAADIDTLPYGLELLTSRVLSGCLLVTQGIGEALAEGWLPEENLQPAPEGAPRPPAGGGLRTLELVDDVSSGLAVLSGAFVRAGERTALPSGHPLNLLWDGLRREHARHQGA</sequence>
<reference evidence="6 7" key="1">
    <citation type="submission" date="2019-03" db="EMBL/GenBank/DDBJ databases">
        <authorList>
            <person name="Gonzalez-Pimentel J.L."/>
        </authorList>
    </citation>
    <scope>NUCLEOTIDE SEQUENCE [LARGE SCALE GENOMIC DNA]</scope>
    <source>
        <strain evidence="6 7">JCM 31289</strain>
    </source>
</reference>
<evidence type="ECO:0000259" key="5">
    <source>
        <dbReference type="Pfam" id="PF00126"/>
    </source>
</evidence>